<evidence type="ECO:0000256" key="3">
    <source>
        <dbReference type="SAM" id="MobiDB-lite"/>
    </source>
</evidence>
<dbReference type="Proteomes" id="UP001190700">
    <property type="component" value="Unassembled WGS sequence"/>
</dbReference>
<protein>
    <recommendedName>
        <fullName evidence="4">LRRK2 ARM repeat domain-containing protein</fullName>
    </recommendedName>
</protein>
<dbReference type="PANTHER" id="PTHR22895">
    <property type="entry name" value="ARMADILLO REPEAT-CONTAINING PROTEIN 6"/>
    <property type="match status" value="1"/>
</dbReference>
<feature type="region of interest" description="Disordered" evidence="3">
    <location>
        <begin position="805"/>
        <end position="827"/>
    </location>
</feature>
<feature type="repeat" description="ARM" evidence="2">
    <location>
        <begin position="636"/>
        <end position="680"/>
    </location>
</feature>
<name>A0AAE0GHP5_9CHLO</name>
<accession>A0AAE0GHP5</accession>
<dbReference type="EMBL" id="LGRX02005538">
    <property type="protein sequence ID" value="KAK3278272.1"/>
    <property type="molecule type" value="Genomic_DNA"/>
</dbReference>
<evidence type="ECO:0000256" key="2">
    <source>
        <dbReference type="PROSITE-ProRule" id="PRU00259"/>
    </source>
</evidence>
<feature type="region of interest" description="Disordered" evidence="3">
    <location>
        <begin position="215"/>
        <end position="253"/>
    </location>
</feature>
<dbReference type="InterPro" id="IPR011989">
    <property type="entry name" value="ARM-like"/>
</dbReference>
<dbReference type="PANTHER" id="PTHR22895:SF0">
    <property type="entry name" value="ARMADILLO REPEAT-CONTAINING PROTEIN 6"/>
    <property type="match status" value="1"/>
</dbReference>
<evidence type="ECO:0000259" key="4">
    <source>
        <dbReference type="Pfam" id="PF23744"/>
    </source>
</evidence>
<organism evidence="5 6">
    <name type="scientific">Cymbomonas tetramitiformis</name>
    <dbReference type="NCBI Taxonomy" id="36881"/>
    <lineage>
        <taxon>Eukaryota</taxon>
        <taxon>Viridiplantae</taxon>
        <taxon>Chlorophyta</taxon>
        <taxon>Pyramimonadophyceae</taxon>
        <taxon>Pyramimonadales</taxon>
        <taxon>Pyramimonadaceae</taxon>
        <taxon>Cymbomonas</taxon>
    </lineage>
</organism>
<evidence type="ECO:0000313" key="5">
    <source>
        <dbReference type="EMBL" id="KAK3278272.1"/>
    </source>
</evidence>
<dbReference type="PROSITE" id="PS50176">
    <property type="entry name" value="ARM_REPEAT"/>
    <property type="match status" value="1"/>
</dbReference>
<comment type="caution">
    <text evidence="5">The sequence shown here is derived from an EMBL/GenBank/DDBJ whole genome shotgun (WGS) entry which is preliminary data.</text>
</comment>
<keyword evidence="1" id="KW-0677">Repeat</keyword>
<dbReference type="InterPro" id="IPR056597">
    <property type="entry name" value="ARM_LRRK2"/>
</dbReference>
<dbReference type="Pfam" id="PF23744">
    <property type="entry name" value="ARM_LRRK2"/>
    <property type="match status" value="1"/>
</dbReference>
<dbReference type="AlphaFoldDB" id="A0AAE0GHP5"/>
<feature type="domain" description="LRRK2 ARM repeat" evidence="4">
    <location>
        <begin position="428"/>
        <end position="586"/>
    </location>
</feature>
<dbReference type="SUPFAM" id="SSF48371">
    <property type="entry name" value="ARM repeat"/>
    <property type="match status" value="2"/>
</dbReference>
<sequence length="870" mass="91937">MLNRTQENALAAYFEFPADDLANLTNFANAEEVFSAFILLLQIRLGHSDLSAEDVHEYAQSKLLGEDSGTVESFRQLCEIVRHPSPQNRSTGSSHAGLNGGYVTYYDQKGLRVQELEGLLGLTALDDGILAPVTKLDVLLELKRLAQAKRAELQHRRPAGHDRTLYGRAPASTNAEQIVATSSDLLKKIESRGRKKEEEILALQDFLAGFNATRGDAAQPKEAETDDEPPPTGITDPHSEHKRVHSVDPGSTCAAEDARARGISAGEFRSHCARILAALEEPAAKQKLEKLPVCLYLLRELKARPRIAEVQAQGWGTLSKLAQQSEQWRSQARKQACGLRHVAVAALEANREVVEVVKAIFGAVRDLALDDFSAVELAADCGIDAIAAAMRSHPGHAGVQLAGCQALWNLATEAVNKEKMVQGSGLQAVLHALLGHQEAARVQEAGCMALCHLAQPEGNKLGIAAAGGVRAVLGSMQAQAGVARVQLPACRVLQCLAADEGIAEQIMADGGASAVVQAMRCANACVQLAGCRVLWNLASWSCCKIVADGGVGAVVAAMVQFPGHAQLQTAGLQNLQKMASSCVSSRKRALHDGGVAAVVCALDAHVGTAELQTAGCQALCNLAIDGDLEGAFVDSGGIEAVLAAMRAHLGHTAVQLAGCRALCNLAGKPHNQTQVVNAGGTRAVVAAMRSQCSDCGARHASIHEAGCHALSCMARSDDDKRRIVSDGGADVIQLALETHKGHQGVQEAGSVALSYLIDHILPAAVLEPVPETLAPTSSPKKSPLPQPQVSVPDVSILQTAAHTLHRTQIPRHTEVQGAAADSVDAPMDREIPPSCGIGRMLLGWRSVFSYAHLSPTKKTNRSSSVTMSSM</sequence>
<gene>
    <name evidence="5" type="ORF">CYMTET_13779</name>
</gene>
<proteinExistence type="predicted"/>
<dbReference type="Gene3D" id="1.25.10.10">
    <property type="entry name" value="Leucine-rich Repeat Variant"/>
    <property type="match status" value="2"/>
</dbReference>
<dbReference type="InterPro" id="IPR016024">
    <property type="entry name" value="ARM-type_fold"/>
</dbReference>
<keyword evidence="6" id="KW-1185">Reference proteome</keyword>
<dbReference type="InterPro" id="IPR000225">
    <property type="entry name" value="Armadillo"/>
</dbReference>
<reference evidence="5 6" key="1">
    <citation type="journal article" date="2015" name="Genome Biol. Evol.">
        <title>Comparative Genomics of a Bacterivorous Green Alga Reveals Evolutionary Causalities and Consequences of Phago-Mixotrophic Mode of Nutrition.</title>
        <authorList>
            <person name="Burns J.A."/>
            <person name="Paasch A."/>
            <person name="Narechania A."/>
            <person name="Kim E."/>
        </authorList>
    </citation>
    <scope>NUCLEOTIDE SEQUENCE [LARGE SCALE GENOMIC DNA]</scope>
    <source>
        <strain evidence="5 6">PLY_AMNH</strain>
    </source>
</reference>
<evidence type="ECO:0000313" key="6">
    <source>
        <dbReference type="Proteomes" id="UP001190700"/>
    </source>
</evidence>
<evidence type="ECO:0000256" key="1">
    <source>
        <dbReference type="ARBA" id="ARBA00022737"/>
    </source>
</evidence>
<dbReference type="SMART" id="SM00185">
    <property type="entry name" value="ARM"/>
    <property type="match status" value="7"/>
</dbReference>